<dbReference type="InterPro" id="IPR018657">
    <property type="entry name" value="LarA-like_N"/>
</dbReference>
<evidence type="ECO:0000313" key="4">
    <source>
        <dbReference type="Proteomes" id="UP000807825"/>
    </source>
</evidence>
<dbReference type="NCBIfam" id="NF033504">
    <property type="entry name" value="Ni_dep_LarA"/>
    <property type="match status" value="1"/>
</dbReference>
<proteinExistence type="predicted"/>
<evidence type="ECO:0000259" key="2">
    <source>
        <dbReference type="Pfam" id="PF21113"/>
    </source>
</evidence>
<evidence type="ECO:0000259" key="1">
    <source>
        <dbReference type="Pfam" id="PF09861"/>
    </source>
</evidence>
<dbReference type="PANTHER" id="PTHR33171">
    <property type="entry name" value="LAR_N DOMAIN-CONTAINING PROTEIN"/>
    <property type="match status" value="1"/>
</dbReference>
<dbReference type="InterPro" id="IPR047926">
    <property type="entry name" value="Ni_dep_LarA"/>
</dbReference>
<dbReference type="GO" id="GO:0050043">
    <property type="term" value="F:lactate racemase activity"/>
    <property type="evidence" value="ECO:0007669"/>
    <property type="project" value="InterPro"/>
</dbReference>
<dbReference type="Proteomes" id="UP000807825">
    <property type="component" value="Unassembled WGS sequence"/>
</dbReference>
<reference evidence="3" key="1">
    <citation type="submission" date="2020-07" db="EMBL/GenBank/DDBJ databases">
        <title>Huge and variable diversity of episymbiotic CPR bacteria and DPANN archaea in groundwater ecosystems.</title>
        <authorList>
            <person name="He C.Y."/>
            <person name="Keren R."/>
            <person name="Whittaker M."/>
            <person name="Farag I.F."/>
            <person name="Doudna J."/>
            <person name="Cate J.H.D."/>
            <person name="Banfield J.F."/>
        </authorList>
    </citation>
    <scope>NUCLEOTIDE SEQUENCE</scope>
    <source>
        <strain evidence="3">NC_groundwater_1664_Pr3_B-0.1um_52_9</strain>
    </source>
</reference>
<protein>
    <submittedName>
        <fullName evidence="3">Nickel-dependent lactate racemase</fullName>
    </submittedName>
</protein>
<dbReference type="InterPro" id="IPR048520">
    <property type="entry name" value="LarA_C"/>
</dbReference>
<organism evidence="3 4">
    <name type="scientific">Desulfomonile tiedjei</name>
    <dbReference type="NCBI Taxonomy" id="2358"/>
    <lineage>
        <taxon>Bacteria</taxon>
        <taxon>Pseudomonadati</taxon>
        <taxon>Thermodesulfobacteriota</taxon>
        <taxon>Desulfomonilia</taxon>
        <taxon>Desulfomonilales</taxon>
        <taxon>Desulfomonilaceae</taxon>
        <taxon>Desulfomonile</taxon>
    </lineage>
</organism>
<comment type="caution">
    <text evidence="3">The sequence shown here is derived from an EMBL/GenBank/DDBJ whole genome shotgun (WGS) entry which is preliminary data.</text>
</comment>
<feature type="domain" description="LarA-like N-terminal" evidence="1">
    <location>
        <begin position="7"/>
        <end position="211"/>
    </location>
</feature>
<dbReference type="PANTHER" id="PTHR33171:SF17">
    <property type="entry name" value="LARA-LIKE N-TERMINAL DOMAIN-CONTAINING PROTEIN"/>
    <property type="match status" value="1"/>
</dbReference>
<dbReference type="Pfam" id="PF21113">
    <property type="entry name" value="LarA_C"/>
    <property type="match status" value="1"/>
</dbReference>
<dbReference type="InterPro" id="IPR043166">
    <property type="entry name" value="LarA-like_C"/>
</dbReference>
<feature type="domain" description="Lactate racemase C-terminal" evidence="2">
    <location>
        <begin position="276"/>
        <end position="390"/>
    </location>
</feature>
<dbReference type="Gene3D" id="3.90.226.30">
    <property type="match status" value="1"/>
</dbReference>
<dbReference type="EMBL" id="JACRDE010000605">
    <property type="protein sequence ID" value="MBI5252405.1"/>
    <property type="molecule type" value="Genomic_DNA"/>
</dbReference>
<name>A0A9D6Z5W0_9BACT</name>
<dbReference type="SUPFAM" id="SSF53335">
    <property type="entry name" value="S-adenosyl-L-methionine-dependent methyltransferases"/>
    <property type="match status" value="1"/>
</dbReference>
<sequence>MVVKLKYGRGVYELQIPEEADVAVLHPASLPILENLVEALKEALDSPLERPPFDDLVRNMAPRKVAIAVPDETRPTPLSSILPLLLKRLYRAAPELEPSDVTIIVGGGLHQPLDSLGLTSVIQPSITPGCRVIAHDALNARMVNFGKTSRGTPVMINAEFAGADLRIVIGQIDPHQFVGFTGGSKGVVIGAASAQTIEHNHSLMFDPGAQVGRFAGNPVREDMNEAGRMVGIHLAVNMVLDSDKKPVGLFAGDPEAVLAAGADTCAAIYGVRISRKFDIVIASCGGHPKDICLYQAQKGLNLASHVLKPGGRILLLAACPQGVGDDVYFEYVCKFETPQEVLADFRRLGFKMGAHKAFLFGRTLDSFDVAVASELDAETLEMCHLRAAEPSKVVRFWVEAFEGRPRVAVVPNANTTFFVMQSE</sequence>
<accession>A0A9D6Z5W0</accession>
<dbReference type="InterPro" id="IPR048068">
    <property type="entry name" value="LarA-like"/>
</dbReference>
<dbReference type="InterPro" id="IPR029063">
    <property type="entry name" value="SAM-dependent_MTases_sf"/>
</dbReference>
<evidence type="ECO:0000313" key="3">
    <source>
        <dbReference type="EMBL" id="MBI5252405.1"/>
    </source>
</evidence>
<gene>
    <name evidence="3" type="primary">larA</name>
    <name evidence="3" type="ORF">HY912_23160</name>
</gene>
<dbReference type="Pfam" id="PF09861">
    <property type="entry name" value="Lar_N"/>
    <property type="match status" value="1"/>
</dbReference>
<dbReference type="AlphaFoldDB" id="A0A9D6Z5W0"/>
<dbReference type="Gene3D" id="3.40.50.11440">
    <property type="match status" value="1"/>
</dbReference>